<dbReference type="Pfam" id="PF06271">
    <property type="entry name" value="RDD"/>
    <property type="match status" value="1"/>
</dbReference>
<organism evidence="8 9">
    <name type="scientific">Actinophytocola xinjiangensis</name>
    <dbReference type="NCBI Taxonomy" id="485602"/>
    <lineage>
        <taxon>Bacteria</taxon>
        <taxon>Bacillati</taxon>
        <taxon>Actinomycetota</taxon>
        <taxon>Actinomycetes</taxon>
        <taxon>Pseudonocardiales</taxon>
        <taxon>Pseudonocardiaceae</taxon>
    </lineage>
</organism>
<evidence type="ECO:0000313" key="9">
    <source>
        <dbReference type="Proteomes" id="UP000185696"/>
    </source>
</evidence>
<dbReference type="AlphaFoldDB" id="A0A7Z0WKA5"/>
<dbReference type="InterPro" id="IPR010432">
    <property type="entry name" value="RDD"/>
</dbReference>
<evidence type="ECO:0000313" key="8">
    <source>
        <dbReference type="EMBL" id="OLF08987.1"/>
    </source>
</evidence>
<dbReference type="PANTHER" id="PTHR36115">
    <property type="entry name" value="PROLINE-RICH ANTIGEN HOMOLOG-RELATED"/>
    <property type="match status" value="1"/>
</dbReference>
<feature type="domain" description="RDD" evidence="7">
    <location>
        <begin position="57"/>
        <end position="167"/>
    </location>
</feature>
<evidence type="ECO:0000256" key="1">
    <source>
        <dbReference type="ARBA" id="ARBA00004651"/>
    </source>
</evidence>
<evidence type="ECO:0000259" key="7">
    <source>
        <dbReference type="Pfam" id="PF06271"/>
    </source>
</evidence>
<gene>
    <name evidence="8" type="ORF">BLA60_20545</name>
</gene>
<feature type="transmembrane region" description="Helical" evidence="6">
    <location>
        <begin position="63"/>
        <end position="82"/>
    </location>
</feature>
<evidence type="ECO:0000256" key="2">
    <source>
        <dbReference type="ARBA" id="ARBA00022475"/>
    </source>
</evidence>
<reference evidence="8 9" key="1">
    <citation type="submission" date="2016-12" db="EMBL/GenBank/DDBJ databases">
        <title>The draft genome sequence of Actinophytocola xinjiangensis.</title>
        <authorList>
            <person name="Wang W."/>
            <person name="Yuan L."/>
        </authorList>
    </citation>
    <scope>NUCLEOTIDE SEQUENCE [LARGE SCALE GENOMIC DNA]</scope>
    <source>
        <strain evidence="8 9">CGMCC 4.4663</strain>
    </source>
</reference>
<dbReference type="InterPro" id="IPR016795">
    <property type="entry name" value="UCP021697"/>
</dbReference>
<keyword evidence="5 6" id="KW-0472">Membrane</keyword>
<comment type="subcellular location">
    <subcellularLocation>
        <location evidence="1">Cell membrane</location>
        <topology evidence="1">Multi-pass membrane protein</topology>
    </subcellularLocation>
</comment>
<keyword evidence="3 6" id="KW-0812">Transmembrane</keyword>
<evidence type="ECO:0000256" key="5">
    <source>
        <dbReference type="ARBA" id="ARBA00023136"/>
    </source>
</evidence>
<keyword evidence="4 6" id="KW-1133">Transmembrane helix</keyword>
<dbReference type="PIRSF" id="PIRSF021697">
    <property type="entry name" value="UCP021697"/>
    <property type="match status" value="1"/>
</dbReference>
<evidence type="ECO:0000256" key="3">
    <source>
        <dbReference type="ARBA" id="ARBA00022692"/>
    </source>
</evidence>
<dbReference type="EMBL" id="MSIF01000010">
    <property type="protein sequence ID" value="OLF08987.1"/>
    <property type="molecule type" value="Genomic_DNA"/>
</dbReference>
<dbReference type="GO" id="GO:0005886">
    <property type="term" value="C:plasma membrane"/>
    <property type="evidence" value="ECO:0007669"/>
    <property type="project" value="UniProtKB-SubCell"/>
</dbReference>
<evidence type="ECO:0000256" key="6">
    <source>
        <dbReference type="SAM" id="Phobius"/>
    </source>
</evidence>
<name>A0A7Z0WKA5_9PSEU</name>
<accession>A0A7Z0WKA5</accession>
<dbReference type="OrthoDB" id="5187110at2"/>
<dbReference type="InterPro" id="IPR051791">
    <property type="entry name" value="Pra-immunoreactive"/>
</dbReference>
<feature type="transmembrane region" description="Helical" evidence="6">
    <location>
        <begin position="94"/>
        <end position="115"/>
    </location>
</feature>
<keyword evidence="2" id="KW-1003">Cell membrane</keyword>
<keyword evidence="9" id="KW-1185">Reference proteome</keyword>
<evidence type="ECO:0000256" key="4">
    <source>
        <dbReference type="ARBA" id="ARBA00022989"/>
    </source>
</evidence>
<comment type="caution">
    <text evidence="8">The sequence shown here is derived from an EMBL/GenBank/DDBJ whole genome shotgun (WGS) entry which is preliminary data.</text>
</comment>
<sequence length="176" mass="18853">MPAVTVVRTWSYSGGVSDRWTGTWLSGPGSAQGRDDGPQRWPGERLGLPEQGPGAVAARGARLGAFLADLVIAALVTSLFVQMDVQRPEVMQTFNYWAILVWFGISVVAVSLFGFTPGKLLFGLRVVRVDGATMVGPLRAIPRTLLTAVIIPAAMADRDGRGLHDRAVGTVVVRIR</sequence>
<dbReference type="Proteomes" id="UP000185696">
    <property type="component" value="Unassembled WGS sequence"/>
</dbReference>
<dbReference type="PANTHER" id="PTHR36115:SF6">
    <property type="entry name" value="PROLINE-RICH ANTIGEN HOMOLOG"/>
    <property type="match status" value="1"/>
</dbReference>
<protein>
    <recommendedName>
        <fullName evidence="7">RDD domain-containing protein</fullName>
    </recommendedName>
</protein>
<proteinExistence type="predicted"/>